<dbReference type="PANTHER" id="PTHR10024">
    <property type="entry name" value="SYNAPTOTAGMIN"/>
    <property type="match status" value="1"/>
</dbReference>
<feature type="region of interest" description="Disordered" evidence="1">
    <location>
        <begin position="132"/>
        <end position="162"/>
    </location>
</feature>
<dbReference type="SMART" id="SM00239">
    <property type="entry name" value="C2"/>
    <property type="match status" value="2"/>
</dbReference>
<keyword evidence="2" id="KW-0812">Transmembrane</keyword>
<feature type="compositionally biased region" description="Polar residues" evidence="1">
    <location>
        <begin position="423"/>
        <end position="432"/>
    </location>
</feature>
<feature type="compositionally biased region" description="Low complexity" evidence="1">
    <location>
        <begin position="132"/>
        <end position="144"/>
    </location>
</feature>
<feature type="transmembrane region" description="Helical" evidence="2">
    <location>
        <begin position="20"/>
        <end position="46"/>
    </location>
</feature>
<feature type="region of interest" description="Disordered" evidence="1">
    <location>
        <begin position="413"/>
        <end position="470"/>
    </location>
</feature>
<dbReference type="Gene3D" id="2.60.40.150">
    <property type="entry name" value="C2 domain"/>
    <property type="match status" value="2"/>
</dbReference>
<keyword evidence="4" id="KW-1185">Reference proteome</keyword>
<feature type="domain" description="C2" evidence="3">
    <location>
        <begin position="164"/>
        <end position="315"/>
    </location>
</feature>
<proteinExistence type="predicted"/>
<evidence type="ECO:0000256" key="2">
    <source>
        <dbReference type="SAM" id="Phobius"/>
    </source>
</evidence>
<evidence type="ECO:0000256" key="1">
    <source>
        <dbReference type="SAM" id="MobiDB-lite"/>
    </source>
</evidence>
<dbReference type="AlphaFoldDB" id="A0A914WA37"/>
<evidence type="ECO:0000313" key="4">
    <source>
        <dbReference type="Proteomes" id="UP000887566"/>
    </source>
</evidence>
<dbReference type="InterPro" id="IPR035892">
    <property type="entry name" value="C2_domain_sf"/>
</dbReference>
<protein>
    <submittedName>
        <fullName evidence="5">C2 domain-containing protein</fullName>
    </submittedName>
</protein>
<feature type="region of interest" description="Disordered" evidence="1">
    <location>
        <begin position="71"/>
        <end position="118"/>
    </location>
</feature>
<dbReference type="CDD" id="cd00276">
    <property type="entry name" value="C2B_Synaptotagmin"/>
    <property type="match status" value="1"/>
</dbReference>
<dbReference type="Pfam" id="PF00168">
    <property type="entry name" value="C2"/>
    <property type="match status" value="2"/>
</dbReference>
<keyword evidence="2" id="KW-1133">Transmembrane helix</keyword>
<organism evidence="4 5">
    <name type="scientific">Plectus sambesii</name>
    <dbReference type="NCBI Taxonomy" id="2011161"/>
    <lineage>
        <taxon>Eukaryota</taxon>
        <taxon>Metazoa</taxon>
        <taxon>Ecdysozoa</taxon>
        <taxon>Nematoda</taxon>
        <taxon>Chromadorea</taxon>
        <taxon>Plectida</taxon>
        <taxon>Plectina</taxon>
        <taxon>Plectoidea</taxon>
        <taxon>Plectidae</taxon>
        <taxon>Plectus</taxon>
    </lineage>
</organism>
<reference evidence="5" key="1">
    <citation type="submission" date="2022-11" db="UniProtKB">
        <authorList>
            <consortium name="WormBaseParasite"/>
        </authorList>
    </citation>
    <scope>IDENTIFICATION</scope>
</reference>
<accession>A0A914WA37</accession>
<evidence type="ECO:0000259" key="3">
    <source>
        <dbReference type="PROSITE" id="PS50004"/>
    </source>
</evidence>
<dbReference type="WBParaSite" id="PSAMB.scaffold337size56025.g4651.t1">
    <property type="protein sequence ID" value="PSAMB.scaffold337size56025.g4651.t1"/>
    <property type="gene ID" value="PSAMB.scaffold337size56025.g4651"/>
</dbReference>
<dbReference type="InterPro" id="IPR000008">
    <property type="entry name" value="C2_dom"/>
</dbReference>
<dbReference type="SUPFAM" id="SSF49562">
    <property type="entry name" value="C2 domain (Calcium/lipid-binding domain, CaLB)"/>
    <property type="match status" value="2"/>
</dbReference>
<sequence>MIGLEDLINVSTMGVHERMIILAVASAIIFFVLIFLLCKLCSGYLLQNDCPSLAKQQFDNDYFYSDKPYQKSGPTVHGVKNGKPPAQTSGKHSDIPKKRTSSRARSEPAHEPDSDPIATITASVSKLQSLQSTSSNASTLSVSSGPPESPKRTTSYCYGEESRTEPELHISLQYNGSDEKLSLYVNGARNLPPNIHGQPNDCILKIALVRNMKRGWVRRRSSISLEDITASTSQYDIVEMKTSPVRRSLNPLFNQYFTAELKEKDRKYATLKFALCHIDKWNRTFIAGECHHTIGRIDISQLTDIKLPLKQYRPFIGEIEIGLSYLPTAERVCLTILKATNLKLPKGCAQLLPNAYVKASTIFKGKQMAKQKTAMRIATASPEFQEALTFDVAVSELEKTTLVLTIAHQEDDDSASLKDDSGLETSTSTSASDDNRSPNMGKRRKSVGTLLDAPQSSADGGNLSKAKSADSMRSREVIIGRLALSASAAGTEHAHWWEMMKNPRTQITRWHNIIP</sequence>
<feature type="compositionally biased region" description="Basic and acidic residues" evidence="1">
    <location>
        <begin position="104"/>
        <end position="113"/>
    </location>
</feature>
<dbReference type="PROSITE" id="PS50004">
    <property type="entry name" value="C2"/>
    <property type="match status" value="1"/>
</dbReference>
<keyword evidence="2" id="KW-0472">Membrane</keyword>
<name>A0A914WA37_9BILA</name>
<dbReference type="Proteomes" id="UP000887566">
    <property type="component" value="Unplaced"/>
</dbReference>
<evidence type="ECO:0000313" key="5">
    <source>
        <dbReference type="WBParaSite" id="PSAMB.scaffold337size56025.g4651.t1"/>
    </source>
</evidence>